<name>A0A938Y0V9_9ACTN</name>
<keyword evidence="3" id="KW-1185">Reference proteome</keyword>
<evidence type="ECO:0000259" key="1">
    <source>
        <dbReference type="PROSITE" id="PS51186"/>
    </source>
</evidence>
<dbReference type="SUPFAM" id="SSF55729">
    <property type="entry name" value="Acyl-CoA N-acyltransferases (Nat)"/>
    <property type="match status" value="1"/>
</dbReference>
<dbReference type="AlphaFoldDB" id="A0A938Y0V9"/>
<reference evidence="2" key="1">
    <citation type="submission" date="2021-01" db="EMBL/GenBank/DDBJ databases">
        <title>Novel species in genus Nocardioides.</title>
        <authorList>
            <person name="Zhang G."/>
        </authorList>
    </citation>
    <scope>NUCLEOTIDE SEQUENCE</scope>
    <source>
        <strain evidence="2">Zg-536</strain>
    </source>
</reference>
<dbReference type="EMBL" id="JAERTX010000006">
    <property type="protein sequence ID" value="MBM9459826.1"/>
    <property type="molecule type" value="Genomic_DNA"/>
</dbReference>
<evidence type="ECO:0000313" key="2">
    <source>
        <dbReference type="EMBL" id="MBM9459826.1"/>
    </source>
</evidence>
<dbReference type="CDD" id="cd04301">
    <property type="entry name" value="NAT_SF"/>
    <property type="match status" value="1"/>
</dbReference>
<feature type="domain" description="N-acetyltransferase" evidence="1">
    <location>
        <begin position="5"/>
        <end position="155"/>
    </location>
</feature>
<dbReference type="RefSeq" id="WP_205291144.1">
    <property type="nucleotide sequence ID" value="NZ_CP074406.1"/>
</dbReference>
<dbReference type="GO" id="GO:0016747">
    <property type="term" value="F:acyltransferase activity, transferring groups other than amino-acyl groups"/>
    <property type="evidence" value="ECO:0007669"/>
    <property type="project" value="InterPro"/>
</dbReference>
<accession>A0A938Y0V9</accession>
<gene>
    <name evidence="2" type="ORF">JK386_07905</name>
</gene>
<dbReference type="PROSITE" id="PS51186">
    <property type="entry name" value="GNAT"/>
    <property type="match status" value="1"/>
</dbReference>
<comment type="caution">
    <text evidence="2">The sequence shown here is derived from an EMBL/GenBank/DDBJ whole genome shotgun (WGS) entry which is preliminary data.</text>
</comment>
<dbReference type="Gene3D" id="3.40.630.30">
    <property type="match status" value="1"/>
</dbReference>
<proteinExistence type="predicted"/>
<dbReference type="Proteomes" id="UP000663791">
    <property type="component" value="Unassembled WGS sequence"/>
</dbReference>
<protein>
    <submittedName>
        <fullName evidence="2">N-acetyltransferase</fullName>
    </submittedName>
</protein>
<organism evidence="2 3">
    <name type="scientific">Nocardioides faecalis</name>
    <dbReference type="NCBI Taxonomy" id="2803858"/>
    <lineage>
        <taxon>Bacteria</taxon>
        <taxon>Bacillati</taxon>
        <taxon>Actinomycetota</taxon>
        <taxon>Actinomycetes</taxon>
        <taxon>Propionibacteriales</taxon>
        <taxon>Nocardioidaceae</taxon>
        <taxon>Nocardioides</taxon>
    </lineage>
</organism>
<sequence>MSTPTRIRLATPADTPGIEAVLSAAFDADIPGVVAFWREVVGRGLVRAELVAEHDGRVVGHLGLSHAWLDAEPRLVDVLVVGPLSIDPEHQDQGIGSALLDAARTEGARQLAPYLVLEGEGAYYCRKGFVPAHTYGLLPPSDRVAGDDFLASALETREPWMHGRVVYHDLWWESDAIGLFQPA</sequence>
<dbReference type="Pfam" id="PF13508">
    <property type="entry name" value="Acetyltransf_7"/>
    <property type="match status" value="1"/>
</dbReference>
<dbReference type="InterPro" id="IPR000182">
    <property type="entry name" value="GNAT_dom"/>
</dbReference>
<evidence type="ECO:0000313" key="3">
    <source>
        <dbReference type="Proteomes" id="UP000663791"/>
    </source>
</evidence>
<dbReference type="InterPro" id="IPR016181">
    <property type="entry name" value="Acyl_CoA_acyltransferase"/>
</dbReference>